<gene>
    <name evidence="1" type="ORF">S03H2_37108</name>
</gene>
<dbReference type="AlphaFoldDB" id="X1FRP3"/>
<proteinExistence type="predicted"/>
<feature type="non-terminal residue" evidence="1">
    <location>
        <position position="70"/>
    </location>
</feature>
<evidence type="ECO:0000313" key="1">
    <source>
        <dbReference type="EMBL" id="GAH47647.1"/>
    </source>
</evidence>
<organism evidence="1">
    <name type="scientific">marine sediment metagenome</name>
    <dbReference type="NCBI Taxonomy" id="412755"/>
    <lineage>
        <taxon>unclassified sequences</taxon>
        <taxon>metagenomes</taxon>
        <taxon>ecological metagenomes</taxon>
    </lineage>
</organism>
<name>X1FRP3_9ZZZZ</name>
<dbReference type="EMBL" id="BARU01022813">
    <property type="protein sequence ID" value="GAH47647.1"/>
    <property type="molecule type" value="Genomic_DNA"/>
</dbReference>
<accession>X1FRP3</accession>
<comment type="caution">
    <text evidence="1">The sequence shown here is derived from an EMBL/GenBank/DDBJ whole genome shotgun (WGS) entry which is preliminary data.</text>
</comment>
<sequence>MGEIAARLGSIVTYDKRGDVVDFDNFEFPVLRWDINVVGSESYARLDSAQCRSGAQCMKMFTDNGVDDYV</sequence>
<reference evidence="1" key="1">
    <citation type="journal article" date="2014" name="Front. Microbiol.">
        <title>High frequency of phylogenetically diverse reductive dehalogenase-homologous genes in deep subseafloor sedimentary metagenomes.</title>
        <authorList>
            <person name="Kawai M."/>
            <person name="Futagami T."/>
            <person name="Toyoda A."/>
            <person name="Takaki Y."/>
            <person name="Nishi S."/>
            <person name="Hori S."/>
            <person name="Arai W."/>
            <person name="Tsubouchi T."/>
            <person name="Morono Y."/>
            <person name="Uchiyama I."/>
            <person name="Ito T."/>
            <person name="Fujiyama A."/>
            <person name="Inagaki F."/>
            <person name="Takami H."/>
        </authorList>
    </citation>
    <scope>NUCLEOTIDE SEQUENCE</scope>
    <source>
        <strain evidence="1">Expedition CK06-06</strain>
    </source>
</reference>
<protein>
    <submittedName>
        <fullName evidence="1">Uncharacterized protein</fullName>
    </submittedName>
</protein>